<sequence>MGMKLMNYGFNVDFLSNKYGDFFIWRSPGEAYRPSPFTNMGRESNNFRIDPFFNFTNPERGTSHKVKGRFYYSADNVVRPTQSASITDILGNMGTDAQVIQNIANGDYTALQH</sequence>
<dbReference type="AlphaFoldDB" id="A0A413NQV6"/>
<organism evidence="1 2">
    <name type="scientific">Bacteroides uniformis</name>
    <dbReference type="NCBI Taxonomy" id="820"/>
    <lineage>
        <taxon>Bacteria</taxon>
        <taxon>Pseudomonadati</taxon>
        <taxon>Bacteroidota</taxon>
        <taxon>Bacteroidia</taxon>
        <taxon>Bacteroidales</taxon>
        <taxon>Bacteroidaceae</taxon>
        <taxon>Bacteroides</taxon>
    </lineage>
</organism>
<evidence type="ECO:0000313" key="2">
    <source>
        <dbReference type="Proteomes" id="UP000283684"/>
    </source>
</evidence>
<reference evidence="1 2" key="1">
    <citation type="submission" date="2018-08" db="EMBL/GenBank/DDBJ databases">
        <title>A genome reference for cultivated species of the human gut microbiota.</title>
        <authorList>
            <person name="Zou Y."/>
            <person name="Xue W."/>
            <person name="Luo G."/>
        </authorList>
    </citation>
    <scope>NUCLEOTIDE SEQUENCE [LARGE SCALE GENOMIC DNA]</scope>
    <source>
        <strain evidence="1 2">AM50-4</strain>
    </source>
</reference>
<comment type="caution">
    <text evidence="1">The sequence shown here is derived from an EMBL/GenBank/DDBJ whole genome shotgun (WGS) entry which is preliminary data.</text>
</comment>
<dbReference type="EMBL" id="QSEE01000002">
    <property type="protein sequence ID" value="RGZ50959.1"/>
    <property type="molecule type" value="Genomic_DNA"/>
</dbReference>
<name>A0A413NQV6_BACUN</name>
<evidence type="ECO:0000313" key="1">
    <source>
        <dbReference type="EMBL" id="RGZ50959.1"/>
    </source>
</evidence>
<protein>
    <submittedName>
        <fullName evidence="1">Uncharacterized protein</fullName>
    </submittedName>
</protein>
<gene>
    <name evidence="1" type="ORF">DW988_03900</name>
</gene>
<proteinExistence type="predicted"/>
<dbReference type="Proteomes" id="UP000283684">
    <property type="component" value="Unassembled WGS sequence"/>
</dbReference>
<accession>A0A413NQV6</accession>